<dbReference type="EMBL" id="JACGXL010000001">
    <property type="protein sequence ID" value="MBA8885864.1"/>
    <property type="molecule type" value="Genomic_DNA"/>
</dbReference>
<dbReference type="PANTHER" id="PTHR45586">
    <property type="entry name" value="TPR REPEAT-CONTAINING PROTEIN PA4667"/>
    <property type="match status" value="1"/>
</dbReference>
<dbReference type="Proteomes" id="UP000550401">
    <property type="component" value="Unassembled WGS sequence"/>
</dbReference>
<name>A0A839F0L9_9GAMM</name>
<dbReference type="Gene3D" id="1.25.40.10">
    <property type="entry name" value="Tetratricopeptide repeat domain"/>
    <property type="match status" value="1"/>
</dbReference>
<evidence type="ECO:0000256" key="2">
    <source>
        <dbReference type="ARBA" id="ARBA00022803"/>
    </source>
</evidence>
<dbReference type="PROSITE" id="PS50005">
    <property type="entry name" value="TPR"/>
    <property type="match status" value="1"/>
</dbReference>
<feature type="domain" description="HTH merR-type" evidence="4">
    <location>
        <begin position="5"/>
        <end position="70"/>
    </location>
</feature>
<accession>A0A839F0L9</accession>
<gene>
    <name evidence="5" type="ORF">FHW12_000055</name>
</gene>
<feature type="repeat" description="TPR" evidence="3">
    <location>
        <begin position="202"/>
        <end position="235"/>
    </location>
</feature>
<dbReference type="GO" id="GO:0003677">
    <property type="term" value="F:DNA binding"/>
    <property type="evidence" value="ECO:0007669"/>
    <property type="project" value="InterPro"/>
</dbReference>
<dbReference type="InterPro" id="IPR011990">
    <property type="entry name" value="TPR-like_helical_dom_sf"/>
</dbReference>
<evidence type="ECO:0000313" key="5">
    <source>
        <dbReference type="EMBL" id="MBA8885864.1"/>
    </source>
</evidence>
<sequence>MHSYGVSDVEKLLRLPRSTIRALIAAGFVTPARGSRNAWQFSFQDLIVLRTAQALAAANIPQRRIVRALKDLRGRLPEEMPLSGLSIGAVADEVVVREGGTRWAAESGQYLLAFEGDPDAGSLRVIEPAPAHAAARDETVDDDALERRDSSAALRAYDAAIAADPLRVDARINKGRLLHELGRYEEAVRTYLDALHSGVHDALLHYNLGVLLDDLDRKPQAQKAYEAALSLDPRMADAHYNLALLCEELDQPREAIRHMAQYRRLVAGG</sequence>
<dbReference type="Pfam" id="PF13432">
    <property type="entry name" value="TPR_16"/>
    <property type="match status" value="2"/>
</dbReference>
<organism evidence="5 6">
    <name type="scientific">Dokdonella fugitiva</name>
    <dbReference type="NCBI Taxonomy" id="328517"/>
    <lineage>
        <taxon>Bacteria</taxon>
        <taxon>Pseudomonadati</taxon>
        <taxon>Pseudomonadota</taxon>
        <taxon>Gammaproteobacteria</taxon>
        <taxon>Lysobacterales</taxon>
        <taxon>Rhodanobacteraceae</taxon>
        <taxon>Dokdonella</taxon>
    </lineage>
</organism>
<proteinExistence type="predicted"/>
<dbReference type="SMART" id="SM00028">
    <property type="entry name" value="TPR"/>
    <property type="match status" value="3"/>
</dbReference>
<keyword evidence="6" id="KW-1185">Reference proteome</keyword>
<evidence type="ECO:0000259" key="4">
    <source>
        <dbReference type="Pfam" id="PF13411"/>
    </source>
</evidence>
<comment type="caution">
    <text evidence="5">The sequence shown here is derived from an EMBL/GenBank/DDBJ whole genome shotgun (WGS) entry which is preliminary data.</text>
</comment>
<reference evidence="5 6" key="1">
    <citation type="submission" date="2020-07" db="EMBL/GenBank/DDBJ databases">
        <title>Genomic Encyclopedia of Type Strains, Phase IV (KMG-V): Genome sequencing to study the core and pangenomes of soil and plant-associated prokaryotes.</title>
        <authorList>
            <person name="Whitman W."/>
        </authorList>
    </citation>
    <scope>NUCLEOTIDE SEQUENCE [LARGE SCALE GENOMIC DNA]</scope>
    <source>
        <strain evidence="5 6">RH2WT43</strain>
    </source>
</reference>
<dbReference type="InterPro" id="IPR000551">
    <property type="entry name" value="MerR-type_HTH_dom"/>
</dbReference>
<evidence type="ECO:0000313" key="6">
    <source>
        <dbReference type="Proteomes" id="UP000550401"/>
    </source>
</evidence>
<keyword evidence="2 3" id="KW-0802">TPR repeat</keyword>
<dbReference type="InterPro" id="IPR051012">
    <property type="entry name" value="CellSynth/LPSAsmb/PSIAsmb"/>
</dbReference>
<protein>
    <submittedName>
        <fullName evidence="5">Tetratricopeptide (TPR) repeat protein</fullName>
    </submittedName>
</protein>
<dbReference type="Gene3D" id="1.10.1660.10">
    <property type="match status" value="1"/>
</dbReference>
<dbReference type="InterPro" id="IPR019734">
    <property type="entry name" value="TPR_rpt"/>
</dbReference>
<dbReference type="PANTHER" id="PTHR45586:SF1">
    <property type="entry name" value="LIPOPOLYSACCHARIDE ASSEMBLY PROTEIN B"/>
    <property type="match status" value="1"/>
</dbReference>
<keyword evidence="1" id="KW-0677">Repeat</keyword>
<dbReference type="GO" id="GO:0006355">
    <property type="term" value="P:regulation of DNA-templated transcription"/>
    <property type="evidence" value="ECO:0007669"/>
    <property type="project" value="InterPro"/>
</dbReference>
<dbReference type="RefSeq" id="WP_182528991.1">
    <property type="nucleotide sequence ID" value="NZ_JACGXL010000001.1"/>
</dbReference>
<evidence type="ECO:0000256" key="3">
    <source>
        <dbReference type="PROSITE-ProRule" id="PRU00339"/>
    </source>
</evidence>
<dbReference type="AlphaFoldDB" id="A0A839F0L9"/>
<dbReference type="Pfam" id="PF13411">
    <property type="entry name" value="MerR_1"/>
    <property type="match status" value="1"/>
</dbReference>
<evidence type="ECO:0000256" key="1">
    <source>
        <dbReference type="ARBA" id="ARBA00022737"/>
    </source>
</evidence>
<dbReference type="SUPFAM" id="SSF48452">
    <property type="entry name" value="TPR-like"/>
    <property type="match status" value="1"/>
</dbReference>